<proteinExistence type="predicted"/>
<name>A0A1M6NN60_9CLOT</name>
<reference evidence="1 2" key="1">
    <citation type="submission" date="2016-11" db="EMBL/GenBank/DDBJ databases">
        <authorList>
            <person name="Jaros S."/>
            <person name="Januszkiewicz K."/>
            <person name="Wedrychowicz H."/>
        </authorList>
    </citation>
    <scope>NUCLEOTIDE SEQUENCE [LARGE SCALE GENOMIC DNA]</scope>
    <source>
        <strain evidence="1 2">DSM 21758</strain>
    </source>
</reference>
<accession>A0A1M6NN60</accession>
<dbReference type="STRING" id="1121302.SAMN02745163_02959"/>
<dbReference type="OrthoDB" id="2613614at2"/>
<protein>
    <submittedName>
        <fullName evidence="1">Uncharacterized protein</fullName>
    </submittedName>
</protein>
<dbReference type="RefSeq" id="WP_072989347.1">
    <property type="nucleotide sequence ID" value="NZ_FQZB01000012.1"/>
</dbReference>
<dbReference type="Proteomes" id="UP000184310">
    <property type="component" value="Unassembled WGS sequence"/>
</dbReference>
<sequence length="101" mass="11957">MDDKNFIRYIGDYRVHDSSIETILQNEDIIQVYLISNENEKIIVTFIDVKSMKSNRPEGMILYSISEMKEQPPFRKFIFVNWDEDNDASLEIIAKDCIFNN</sequence>
<gene>
    <name evidence="1" type="ORF">SAMN02745163_02959</name>
</gene>
<keyword evidence="2" id="KW-1185">Reference proteome</keyword>
<organism evidence="1 2">
    <name type="scientific">Clostridium cavendishii DSM 21758</name>
    <dbReference type="NCBI Taxonomy" id="1121302"/>
    <lineage>
        <taxon>Bacteria</taxon>
        <taxon>Bacillati</taxon>
        <taxon>Bacillota</taxon>
        <taxon>Clostridia</taxon>
        <taxon>Eubacteriales</taxon>
        <taxon>Clostridiaceae</taxon>
        <taxon>Clostridium</taxon>
    </lineage>
</organism>
<evidence type="ECO:0000313" key="1">
    <source>
        <dbReference type="EMBL" id="SHJ97179.1"/>
    </source>
</evidence>
<dbReference type="EMBL" id="FQZB01000012">
    <property type="protein sequence ID" value="SHJ97179.1"/>
    <property type="molecule type" value="Genomic_DNA"/>
</dbReference>
<evidence type="ECO:0000313" key="2">
    <source>
        <dbReference type="Proteomes" id="UP000184310"/>
    </source>
</evidence>
<dbReference type="AlphaFoldDB" id="A0A1M6NN60"/>